<dbReference type="AlphaFoldDB" id="A0AA88XP32"/>
<protein>
    <recommendedName>
        <fullName evidence="11">Mitotic checkpoint serine/threonine-protein kinase BUB1</fullName>
    </recommendedName>
</protein>
<keyword evidence="3" id="KW-0995">Kinetochore</keyword>
<dbReference type="SUPFAM" id="SSF56112">
    <property type="entry name" value="Protein kinase-like (PK-like)"/>
    <property type="match status" value="1"/>
</dbReference>
<dbReference type="EMBL" id="VSWD01000010">
    <property type="protein sequence ID" value="KAK3089597.1"/>
    <property type="molecule type" value="Genomic_DNA"/>
</dbReference>
<dbReference type="Proteomes" id="UP001186944">
    <property type="component" value="Unassembled WGS sequence"/>
</dbReference>
<keyword evidence="10" id="KW-1185">Reference proteome</keyword>
<feature type="region of interest" description="Disordered" evidence="6">
    <location>
        <begin position="1"/>
        <end position="31"/>
    </location>
</feature>
<feature type="compositionally biased region" description="Polar residues" evidence="6">
    <location>
        <begin position="476"/>
        <end position="485"/>
    </location>
</feature>
<feature type="region of interest" description="Disordered" evidence="6">
    <location>
        <begin position="279"/>
        <end position="318"/>
    </location>
</feature>
<dbReference type="InterPro" id="IPR013212">
    <property type="entry name" value="Mad3/Bub1_I"/>
</dbReference>
<feature type="domain" description="BUB1 N-terminal" evidence="8">
    <location>
        <begin position="37"/>
        <end position="198"/>
    </location>
</feature>
<evidence type="ECO:0000256" key="6">
    <source>
        <dbReference type="SAM" id="MobiDB-lite"/>
    </source>
</evidence>
<evidence type="ECO:0000256" key="5">
    <source>
        <dbReference type="SAM" id="Coils"/>
    </source>
</evidence>
<dbReference type="Pfam" id="PF08311">
    <property type="entry name" value="Mad3_BUB1_I"/>
    <property type="match status" value="1"/>
</dbReference>
<accession>A0AA88XP32</accession>
<dbReference type="GO" id="GO:0000776">
    <property type="term" value="C:kinetochore"/>
    <property type="evidence" value="ECO:0007669"/>
    <property type="project" value="UniProtKB-KW"/>
</dbReference>
<feature type="compositionally biased region" description="Basic and acidic residues" evidence="6">
    <location>
        <begin position="305"/>
        <end position="317"/>
    </location>
</feature>
<dbReference type="PANTHER" id="PTHR14030">
    <property type="entry name" value="MITOTIC CHECKPOINT SERINE/THREONINE-PROTEIN KINASE BUB1"/>
    <property type="match status" value="1"/>
</dbReference>
<dbReference type="GO" id="GO:0007094">
    <property type="term" value="P:mitotic spindle assembly checkpoint signaling"/>
    <property type="evidence" value="ECO:0007669"/>
    <property type="project" value="InterPro"/>
</dbReference>
<dbReference type="PANTHER" id="PTHR14030:SF4">
    <property type="entry name" value="BUB1 KINASE, ISOFORM A-RELATED"/>
    <property type="match status" value="1"/>
</dbReference>
<comment type="subcellular location">
    <subcellularLocation>
        <location evidence="1">Chromosome</location>
        <location evidence="1">Centromere</location>
        <location evidence="1">Kinetochore</location>
    </subcellularLocation>
</comment>
<feature type="compositionally biased region" description="Polar residues" evidence="6">
    <location>
        <begin position="492"/>
        <end position="515"/>
    </location>
</feature>
<feature type="domain" description="Protein kinase" evidence="7">
    <location>
        <begin position="884"/>
        <end position="1173"/>
    </location>
</feature>
<evidence type="ECO:0000256" key="2">
    <source>
        <dbReference type="ARBA" id="ARBA00022454"/>
    </source>
</evidence>
<evidence type="ECO:0000259" key="7">
    <source>
        <dbReference type="PROSITE" id="PS50011"/>
    </source>
</evidence>
<feature type="region of interest" description="Disordered" evidence="6">
    <location>
        <begin position="717"/>
        <end position="744"/>
    </location>
</feature>
<evidence type="ECO:0000256" key="4">
    <source>
        <dbReference type="ARBA" id="ARBA00023328"/>
    </source>
</evidence>
<dbReference type="InterPro" id="IPR008271">
    <property type="entry name" value="Ser/Thr_kinase_AS"/>
</dbReference>
<dbReference type="SMART" id="SM00777">
    <property type="entry name" value="Mad3_BUB1_I"/>
    <property type="match status" value="1"/>
</dbReference>
<evidence type="ECO:0000256" key="3">
    <source>
        <dbReference type="ARBA" id="ARBA00022838"/>
    </source>
</evidence>
<evidence type="ECO:0000256" key="1">
    <source>
        <dbReference type="ARBA" id="ARBA00004629"/>
    </source>
</evidence>
<dbReference type="InterPro" id="IPR000719">
    <property type="entry name" value="Prot_kinase_dom"/>
</dbReference>
<feature type="compositionally biased region" description="Polar residues" evidence="6">
    <location>
        <begin position="732"/>
        <end position="742"/>
    </location>
</feature>
<feature type="region of interest" description="Disordered" evidence="6">
    <location>
        <begin position="475"/>
        <end position="530"/>
    </location>
</feature>
<comment type="caution">
    <text evidence="9">The sequence shown here is derived from an EMBL/GenBank/DDBJ whole genome shotgun (WGS) entry which is preliminary data.</text>
</comment>
<dbReference type="PROSITE" id="PS50011">
    <property type="entry name" value="PROTEIN_KINASE_DOM"/>
    <property type="match status" value="1"/>
</dbReference>
<dbReference type="FunFam" id="1.25.40.430:FF:000003">
    <property type="entry name" value="Checkpoint serine/threonine-protein kinase BUB1"/>
    <property type="match status" value="1"/>
</dbReference>
<dbReference type="Gene3D" id="1.10.510.10">
    <property type="entry name" value="Transferase(Phosphotransferase) domain 1"/>
    <property type="match status" value="1"/>
</dbReference>
<feature type="coiled-coil region" evidence="5">
    <location>
        <begin position="377"/>
        <end position="449"/>
    </location>
</feature>
<dbReference type="InterPro" id="IPR015661">
    <property type="entry name" value="Bub1/Mad3"/>
</dbReference>
<dbReference type="GO" id="GO:0032991">
    <property type="term" value="C:protein-containing complex"/>
    <property type="evidence" value="ECO:0007669"/>
    <property type="project" value="UniProtKB-ARBA"/>
</dbReference>
<dbReference type="PROSITE" id="PS51489">
    <property type="entry name" value="BUB1_N"/>
    <property type="match status" value="1"/>
</dbReference>
<dbReference type="GO" id="GO:0051754">
    <property type="term" value="P:meiotic sister chromatid cohesion, centromeric"/>
    <property type="evidence" value="ECO:0007669"/>
    <property type="project" value="TreeGrafter"/>
</dbReference>
<evidence type="ECO:0000313" key="10">
    <source>
        <dbReference type="Proteomes" id="UP001186944"/>
    </source>
</evidence>
<dbReference type="GO" id="GO:0005634">
    <property type="term" value="C:nucleus"/>
    <property type="evidence" value="ECO:0007669"/>
    <property type="project" value="TreeGrafter"/>
</dbReference>
<evidence type="ECO:0008006" key="11">
    <source>
        <dbReference type="Google" id="ProtNLM"/>
    </source>
</evidence>
<organism evidence="9 10">
    <name type="scientific">Pinctada imbricata</name>
    <name type="common">Atlantic pearl-oyster</name>
    <name type="synonym">Pinctada martensii</name>
    <dbReference type="NCBI Taxonomy" id="66713"/>
    <lineage>
        <taxon>Eukaryota</taxon>
        <taxon>Metazoa</taxon>
        <taxon>Spiralia</taxon>
        <taxon>Lophotrochozoa</taxon>
        <taxon>Mollusca</taxon>
        <taxon>Bivalvia</taxon>
        <taxon>Autobranchia</taxon>
        <taxon>Pteriomorphia</taxon>
        <taxon>Pterioida</taxon>
        <taxon>Pterioidea</taxon>
        <taxon>Pteriidae</taxon>
        <taxon>Pinctada</taxon>
    </lineage>
</organism>
<proteinExistence type="predicted"/>
<keyword evidence="2" id="KW-0158">Chromosome</keyword>
<reference evidence="9" key="1">
    <citation type="submission" date="2019-08" db="EMBL/GenBank/DDBJ databases">
        <title>The improved chromosome-level genome for the pearl oyster Pinctada fucata martensii using PacBio sequencing and Hi-C.</title>
        <authorList>
            <person name="Zheng Z."/>
        </authorList>
    </citation>
    <scope>NUCLEOTIDE SEQUENCE</scope>
    <source>
        <strain evidence="9">ZZ-2019</strain>
        <tissue evidence="9">Adductor muscle</tissue>
    </source>
</reference>
<sequence>MSDWELSKENVQPLKSGRRVTSFSSDQSTLKKEKQEYESALRTYNGDDPLEIWHSYILWIEQAYPKGGKSGHLVELCERCISQFKDDERYQNDQRYIEVWIKYANCTNDPHEIYQFMYDQNIGTKLTLLYEAWATCAEIAGFHKKANAIYQFGVENGAQPYDLLNRRQEEFQKRIIRGTDIRDAEEDQMMDMDENRSALGQLRTVGKKHAVPSVRIGAAKQGFYGGLGIRQSANNQVAPGFQVYNDEISAPSILPAQTGEWGEMPHRKVVNKENELKAGPWTKGKRFPTKPSAVTVPASRPSFSVHDENPDDQEMRTPMKLPDVGKQVLSSRKPDKESDPLYHIRIKDSLDPNQKPMYCKAKIYCGADEFSFEEIRAARFRYKLRKAEEKKRLEEERREIEASREELRRNQEFLRLQAEEIRLQSMALKREQEAMVEKCRQQLLMHQEQFNAERQMQIQRQKEQVDIDIQRRIQQSEARSAASTVNREDESLSSLNSSKRTPADFNNSQSSSRLSAPTPDSLKRSLTAPSPTVNTQEAYKLVMGMFNASLEIDKFDDCGRETTEQGMPQIQHGPEDKSVPFTVFDENSAQKTPDTGPKAPFAIYTEEQGQPKSNMSAKMPFQIFDENSGAHASNYVKEPPVSMHDDERMDGIESQAGEDFTIAPVGSHQSFVSAARCASTPFHPENNSIQSIPDISQIPVDKTRESFYVQNNTDVKNLSPIMEGSNEESDGHATNSTASSMASHDGISKHSVKSIRASHSHIEPIPETDHIPTSAVQPKGAGFTIFTDEGLRIDNINRDDDDVGNQSEHVIDTTTYIPPDIDDKTQALMSTSIYIDPHDPFDAETIQGFLKKLTKPLSSYSNYVAEPMMKIKSQESTTLGGDLYLVMDAVGKGGNAKVYKAEKMDYDIDFTVGLELNENYYALKVQSPPCPWELYICNEIQDRLTQQLHPGEVDVRPSMMSVEKGCFCDDMSCLITKYYSSGTLLDFVNKLSAHNLQMEESIALYLSIELMYMIEKLHKCHIIHGDIKPDNFMFLGLRPDLPECSDVLRLFAQCERPLVLIDFGQSIDMTKYPSDTTFLTKTDLFGLVGTIHVLLFKQYMKVYQQSGTWRITQSFPRKWNQSLWKKLFHECLNVPSCSQLPDLASLRQEFQDYFLTIRTQYYACASKFNSLAG</sequence>
<dbReference type="SMART" id="SM00220">
    <property type="entry name" value="S_TKc"/>
    <property type="match status" value="1"/>
</dbReference>
<dbReference type="GO" id="GO:0004672">
    <property type="term" value="F:protein kinase activity"/>
    <property type="evidence" value="ECO:0007669"/>
    <property type="project" value="InterPro"/>
</dbReference>
<keyword evidence="5" id="KW-0175">Coiled coil</keyword>
<feature type="compositionally biased region" description="Polar residues" evidence="6">
    <location>
        <begin position="19"/>
        <end position="28"/>
    </location>
</feature>
<evidence type="ECO:0000259" key="8">
    <source>
        <dbReference type="PROSITE" id="PS51489"/>
    </source>
</evidence>
<dbReference type="InterPro" id="IPR011009">
    <property type="entry name" value="Kinase-like_dom_sf"/>
</dbReference>
<dbReference type="Gene3D" id="1.25.40.430">
    <property type="match status" value="1"/>
</dbReference>
<keyword evidence="4" id="KW-0137">Centromere</keyword>
<name>A0AA88XP32_PINIB</name>
<gene>
    <name evidence="9" type="ORF">FSP39_004898</name>
</gene>
<dbReference type="PROSITE" id="PS00108">
    <property type="entry name" value="PROTEIN_KINASE_ST"/>
    <property type="match status" value="1"/>
</dbReference>
<evidence type="ECO:0000313" key="9">
    <source>
        <dbReference type="EMBL" id="KAK3089597.1"/>
    </source>
</evidence>
<dbReference type="GO" id="GO:0005524">
    <property type="term" value="F:ATP binding"/>
    <property type="evidence" value="ECO:0007669"/>
    <property type="project" value="InterPro"/>
</dbReference>